<protein>
    <submittedName>
        <fullName evidence="2">Helix-turn-helix</fullName>
    </submittedName>
</protein>
<reference evidence="2 3" key="1">
    <citation type="submission" date="2016-10" db="EMBL/GenBank/DDBJ databases">
        <authorList>
            <person name="de Groot N.N."/>
        </authorList>
    </citation>
    <scope>NUCLEOTIDE SEQUENCE [LARGE SCALE GENOMIC DNA]</scope>
    <source>
        <strain evidence="2 3">CGMCC 1.3401</strain>
    </source>
</reference>
<dbReference type="Gene3D" id="1.10.260.40">
    <property type="entry name" value="lambda repressor-like DNA-binding domains"/>
    <property type="match status" value="1"/>
</dbReference>
<dbReference type="Proteomes" id="UP000199542">
    <property type="component" value="Unassembled WGS sequence"/>
</dbReference>
<gene>
    <name evidence="2" type="ORF">SAMN02927900_06357</name>
</gene>
<organism evidence="2 3">
    <name type="scientific">Rhizobium mongolense subsp. loessense</name>
    <dbReference type="NCBI Taxonomy" id="158890"/>
    <lineage>
        <taxon>Bacteria</taxon>
        <taxon>Pseudomonadati</taxon>
        <taxon>Pseudomonadota</taxon>
        <taxon>Alphaproteobacteria</taxon>
        <taxon>Hyphomicrobiales</taxon>
        <taxon>Rhizobiaceae</taxon>
        <taxon>Rhizobium/Agrobacterium group</taxon>
        <taxon>Rhizobium</taxon>
    </lineage>
</organism>
<dbReference type="CDD" id="cd00093">
    <property type="entry name" value="HTH_XRE"/>
    <property type="match status" value="1"/>
</dbReference>
<evidence type="ECO:0000259" key="1">
    <source>
        <dbReference type="PROSITE" id="PS50943"/>
    </source>
</evidence>
<dbReference type="GO" id="GO:0003677">
    <property type="term" value="F:DNA binding"/>
    <property type="evidence" value="ECO:0007669"/>
    <property type="project" value="InterPro"/>
</dbReference>
<dbReference type="InterPro" id="IPR010982">
    <property type="entry name" value="Lambda_DNA-bd_dom_sf"/>
</dbReference>
<evidence type="ECO:0000313" key="3">
    <source>
        <dbReference type="Proteomes" id="UP000199542"/>
    </source>
</evidence>
<evidence type="ECO:0000313" key="2">
    <source>
        <dbReference type="EMBL" id="SCW89902.1"/>
    </source>
</evidence>
<accession>A0A1G4U8D3</accession>
<sequence>MPENTGNIAPLAWQRYVEETLRRRKAEGLTQKDHSALAGVSHPTMAAFERGETTLTLAKALDILRVVALVDEPAEGDTQARFVRDAFERWCDLISPLPEDSPARFPNGWYRFDYWLEGDLKTPELTAFERILEKAVVRKTGWPPFWLPTREAIQPREVDGLIECWLAPQGEEVERGFNDPAHCDFWRGAPSGRMFLIRGYQEDGVETFPAGTILDTTLPLRRMGEVLLHAEELASLLRKDANTVVTVHFRAMFTGLRGRVLRSWANPLSDLLVEGYAARSDEAVLEAKVPADGIESRLAECLLPLLTSLYDRFGVAGLSLNRVEAEVQRLLNSAISKERRPRR</sequence>
<dbReference type="InterPro" id="IPR001387">
    <property type="entry name" value="Cro/C1-type_HTH"/>
</dbReference>
<dbReference type="SUPFAM" id="SSF47413">
    <property type="entry name" value="lambda repressor-like DNA-binding domains"/>
    <property type="match status" value="1"/>
</dbReference>
<dbReference type="Pfam" id="PF01381">
    <property type="entry name" value="HTH_3"/>
    <property type="match status" value="1"/>
</dbReference>
<dbReference type="PROSITE" id="PS50943">
    <property type="entry name" value="HTH_CROC1"/>
    <property type="match status" value="1"/>
</dbReference>
<dbReference type="AlphaFoldDB" id="A0A1G4U8D3"/>
<dbReference type="RefSeq" id="WP_092588696.1">
    <property type="nucleotide sequence ID" value="NZ_FMTM01000020.1"/>
</dbReference>
<proteinExistence type="predicted"/>
<dbReference type="EMBL" id="FMTM01000020">
    <property type="protein sequence ID" value="SCW89902.1"/>
    <property type="molecule type" value="Genomic_DNA"/>
</dbReference>
<name>A0A1G4U8D3_9HYPH</name>
<feature type="domain" description="HTH cro/C1-type" evidence="1">
    <location>
        <begin position="22"/>
        <end position="66"/>
    </location>
</feature>